<dbReference type="PRINTS" id="PR01217">
    <property type="entry name" value="PRICHEXTENSN"/>
</dbReference>
<dbReference type="InterPro" id="IPR017853">
    <property type="entry name" value="GH"/>
</dbReference>
<keyword evidence="3" id="KW-0119">Carbohydrate metabolism</keyword>
<dbReference type="Proteomes" id="UP000054558">
    <property type="component" value="Unassembled WGS sequence"/>
</dbReference>
<feature type="compositionally biased region" description="Low complexity" evidence="5">
    <location>
        <begin position="659"/>
        <end position="681"/>
    </location>
</feature>
<keyword evidence="9" id="KW-1185">Reference proteome</keyword>
<gene>
    <name evidence="8" type="ORF">KFL_001490070</name>
</gene>
<evidence type="ECO:0000313" key="9">
    <source>
        <dbReference type="Proteomes" id="UP000054558"/>
    </source>
</evidence>
<dbReference type="Gene3D" id="3.20.20.80">
    <property type="entry name" value="Glycosidases"/>
    <property type="match status" value="1"/>
</dbReference>
<sequence length="847" mass="89359">MKASAFALVALVLSTSFAYAQGDCSANPEFPNQCFGDAGTTFVCCDTQSCGLSNGAAATCASGRYPSGSPGTSNPPPATPATPPAFNPNFDPVQSSWCSNLVNSGPLPGYNNLVTGVPNGGVPGDWHCFPDCDGDLSFQQTSDGTPYVRLTNINANFKAFSFTLPGSSVPVGSQQQVLFWVRLGPGANSEFKMDLNFVINGDYVCAGAVLVAKVGCWSLLSAGYQIQAVPNRVDVRLQGITNQDLWLHAVSIISVPKNLYLNDLAARTAAIRKTDVSVQVVDASNNPVSGATVQLTQTRTSFPFGGSLQQLVLTSPAYANYFKSLFNTAVFENEMKWYFTDPNGPTFDYSVPDAMLEFCDQNGIPVRGHNIFWDIPSVIQPWVAALSTAGGIPNSDLYKAMVARLQSIVSHYKGRVIHWDVNNEQFKGGYYENKLGNAIDDWMYPAVKAIDPNVKNALNDYNYVETCSDPVAYPEFYLNQLNALTSRGLPIDILAFQGQFLGVEPLQLRARLDKVASAGIPIWMSEVNVNILDVNKRADYLEFIFRECFAHPAVKGFLFWYNYQPQSEYDRNGGQCNACLVNLDFTLNAAGQRVQALKNEFTTPPRTGTTDGSGRLPTFNAFFGNFEARITVGGVTTTKTFTVPETPGVQRNVVLSLTGSSATPAPTAGPTTTPTATSSPTSAPPGGVPAPSPAGGTCGGVPGFPNQCYSPGGDSFVCCDTSGCGGASGSSATCASNRYPGSPVSNPTPAPTNPTPVTPSPTANPTPAPVNPTPAPVNPTPAPANPTPAPGGVPNPSAAGGLCDFQSPFPNQCYGPDGSGFICCDGQGCGQFDNGHATCASGRYQGA</sequence>
<dbReference type="SMART" id="SM00633">
    <property type="entry name" value="Glyco_10"/>
    <property type="match status" value="1"/>
</dbReference>
<feature type="region of interest" description="Disordered" evidence="5">
    <location>
        <begin position="65"/>
        <end position="86"/>
    </location>
</feature>
<evidence type="ECO:0000256" key="4">
    <source>
        <dbReference type="ARBA" id="ARBA00023326"/>
    </source>
</evidence>
<dbReference type="STRING" id="105231.A0A1Y1I405"/>
<evidence type="ECO:0000256" key="1">
    <source>
        <dbReference type="ARBA" id="ARBA00007495"/>
    </source>
</evidence>
<dbReference type="GO" id="GO:0031176">
    <property type="term" value="F:endo-1,4-beta-xylanase activity"/>
    <property type="evidence" value="ECO:0000318"/>
    <property type="project" value="GO_Central"/>
</dbReference>
<evidence type="ECO:0000256" key="2">
    <source>
        <dbReference type="ARBA" id="ARBA00022801"/>
    </source>
</evidence>
<evidence type="ECO:0000313" key="8">
    <source>
        <dbReference type="EMBL" id="GAQ83466.1"/>
    </source>
</evidence>
<feature type="compositionally biased region" description="Pro residues" evidence="5">
    <location>
        <begin position="746"/>
        <end position="793"/>
    </location>
</feature>
<evidence type="ECO:0000256" key="6">
    <source>
        <dbReference type="SAM" id="SignalP"/>
    </source>
</evidence>
<accession>A0A1Y1I405</accession>
<comment type="similarity">
    <text evidence="1">Belongs to the glycosyl hydrolase 10 (cellulase F) family.</text>
</comment>
<dbReference type="EMBL" id="DF237098">
    <property type="protein sequence ID" value="GAQ83466.1"/>
    <property type="molecule type" value="Genomic_DNA"/>
</dbReference>
<dbReference type="PANTHER" id="PTHR31490:SF3">
    <property type="entry name" value="GLYCOSYL HYDROLASE FAMILY 10 PROTEIN"/>
    <property type="match status" value="1"/>
</dbReference>
<dbReference type="OrthoDB" id="3055998at2759"/>
<name>A0A1Y1I405_KLENI</name>
<reference evidence="8 9" key="1">
    <citation type="journal article" date="2014" name="Nat. Commun.">
        <title>Klebsormidium flaccidum genome reveals primary factors for plant terrestrial adaptation.</title>
        <authorList>
            <person name="Hori K."/>
            <person name="Maruyama F."/>
            <person name="Fujisawa T."/>
            <person name="Togashi T."/>
            <person name="Yamamoto N."/>
            <person name="Seo M."/>
            <person name="Sato S."/>
            <person name="Yamada T."/>
            <person name="Mori H."/>
            <person name="Tajima N."/>
            <person name="Moriyama T."/>
            <person name="Ikeuchi M."/>
            <person name="Watanabe M."/>
            <person name="Wada H."/>
            <person name="Kobayashi K."/>
            <person name="Saito M."/>
            <person name="Masuda T."/>
            <person name="Sasaki-Sekimoto Y."/>
            <person name="Mashiguchi K."/>
            <person name="Awai K."/>
            <person name="Shimojima M."/>
            <person name="Masuda S."/>
            <person name="Iwai M."/>
            <person name="Nobusawa T."/>
            <person name="Narise T."/>
            <person name="Kondo S."/>
            <person name="Saito H."/>
            <person name="Sato R."/>
            <person name="Murakawa M."/>
            <person name="Ihara Y."/>
            <person name="Oshima-Yamada Y."/>
            <person name="Ohtaka K."/>
            <person name="Satoh M."/>
            <person name="Sonobe K."/>
            <person name="Ishii M."/>
            <person name="Ohtani R."/>
            <person name="Kanamori-Sato M."/>
            <person name="Honoki R."/>
            <person name="Miyazaki D."/>
            <person name="Mochizuki H."/>
            <person name="Umetsu J."/>
            <person name="Higashi K."/>
            <person name="Shibata D."/>
            <person name="Kamiya Y."/>
            <person name="Sato N."/>
            <person name="Nakamura Y."/>
            <person name="Tabata S."/>
            <person name="Ida S."/>
            <person name="Kurokawa K."/>
            <person name="Ohta H."/>
        </authorList>
    </citation>
    <scope>NUCLEOTIDE SEQUENCE [LARGE SCALE GENOMIC DNA]</scope>
    <source>
        <strain evidence="8 9">NIES-2285</strain>
    </source>
</reference>
<keyword evidence="2 8" id="KW-0378">Hydrolase</keyword>
<dbReference type="Gene3D" id="2.60.120.260">
    <property type="entry name" value="Galactose-binding domain-like"/>
    <property type="match status" value="1"/>
</dbReference>
<dbReference type="OMA" id="MTHETHE"/>
<dbReference type="GO" id="GO:0045493">
    <property type="term" value="P:xylan catabolic process"/>
    <property type="evidence" value="ECO:0000318"/>
    <property type="project" value="GO_Central"/>
</dbReference>
<dbReference type="PANTHER" id="PTHR31490">
    <property type="entry name" value="GLYCOSYL HYDROLASE"/>
    <property type="match status" value="1"/>
</dbReference>
<keyword evidence="4" id="KW-0624">Polysaccharide degradation</keyword>
<keyword evidence="6" id="KW-0732">Signal</keyword>
<feature type="domain" description="GH10" evidence="7">
    <location>
        <begin position="289"/>
        <end position="597"/>
    </location>
</feature>
<protein>
    <submittedName>
        <fullName evidence="8">Glycoside hydrolase family 10</fullName>
    </submittedName>
</protein>
<dbReference type="InterPro" id="IPR001000">
    <property type="entry name" value="GH10_dom"/>
</dbReference>
<feature type="compositionally biased region" description="Pro residues" evidence="5">
    <location>
        <begin position="682"/>
        <end position="691"/>
    </location>
</feature>
<feature type="signal peptide" evidence="6">
    <location>
        <begin position="1"/>
        <end position="20"/>
    </location>
</feature>
<evidence type="ECO:0000256" key="3">
    <source>
        <dbReference type="ARBA" id="ARBA00023277"/>
    </source>
</evidence>
<organism evidence="8 9">
    <name type="scientific">Klebsormidium nitens</name>
    <name type="common">Green alga</name>
    <name type="synonym">Ulothrix nitens</name>
    <dbReference type="NCBI Taxonomy" id="105231"/>
    <lineage>
        <taxon>Eukaryota</taxon>
        <taxon>Viridiplantae</taxon>
        <taxon>Streptophyta</taxon>
        <taxon>Klebsormidiophyceae</taxon>
        <taxon>Klebsormidiales</taxon>
        <taxon>Klebsormidiaceae</taxon>
        <taxon>Klebsormidium</taxon>
    </lineage>
</organism>
<feature type="compositionally biased region" description="Pro residues" evidence="5">
    <location>
        <begin position="73"/>
        <end position="86"/>
    </location>
</feature>
<proteinExistence type="inferred from homology"/>
<dbReference type="SUPFAM" id="SSF51445">
    <property type="entry name" value="(Trans)glycosidases"/>
    <property type="match status" value="1"/>
</dbReference>
<feature type="chain" id="PRO_5012733887" evidence="6">
    <location>
        <begin position="21"/>
        <end position="847"/>
    </location>
</feature>
<evidence type="ECO:0000256" key="5">
    <source>
        <dbReference type="SAM" id="MobiDB-lite"/>
    </source>
</evidence>
<dbReference type="InterPro" id="IPR044846">
    <property type="entry name" value="GH10"/>
</dbReference>
<dbReference type="Pfam" id="PF00331">
    <property type="entry name" value="Glyco_hydro_10"/>
    <property type="match status" value="1"/>
</dbReference>
<evidence type="ECO:0000259" key="7">
    <source>
        <dbReference type="PROSITE" id="PS51760"/>
    </source>
</evidence>
<dbReference type="AlphaFoldDB" id="A0A1Y1I405"/>
<feature type="region of interest" description="Disordered" evidence="5">
    <location>
        <begin position="742"/>
        <end position="793"/>
    </location>
</feature>
<feature type="region of interest" description="Disordered" evidence="5">
    <location>
        <begin position="659"/>
        <end position="691"/>
    </location>
</feature>
<dbReference type="PROSITE" id="PS51760">
    <property type="entry name" value="GH10_2"/>
    <property type="match status" value="1"/>
</dbReference>